<evidence type="ECO:0000313" key="2">
    <source>
        <dbReference type="EMBL" id="ESV64062.1"/>
    </source>
</evidence>
<accession>A0A829MIH2</accession>
<organism evidence="2 3">
    <name type="scientific">Mycobacteroides abscessus MAB_091912_2446</name>
    <dbReference type="NCBI Taxonomy" id="1335414"/>
    <lineage>
        <taxon>Bacteria</taxon>
        <taxon>Bacillati</taxon>
        <taxon>Actinomycetota</taxon>
        <taxon>Actinomycetes</taxon>
        <taxon>Mycobacteriales</taxon>
        <taxon>Mycobacteriaceae</taxon>
        <taxon>Mycobacteroides</taxon>
        <taxon>Mycobacteroides abscessus</taxon>
    </lineage>
</organism>
<keyword evidence="1" id="KW-1133">Transmembrane helix</keyword>
<dbReference type="AlphaFoldDB" id="A0A829MIH2"/>
<comment type="caution">
    <text evidence="2">The sequence shown here is derived from an EMBL/GenBank/DDBJ whole genome shotgun (WGS) entry which is preliminary data.</text>
</comment>
<feature type="transmembrane region" description="Helical" evidence="1">
    <location>
        <begin position="29"/>
        <end position="49"/>
    </location>
</feature>
<feature type="transmembrane region" description="Helical" evidence="1">
    <location>
        <begin position="101"/>
        <end position="118"/>
    </location>
</feature>
<protein>
    <recommendedName>
        <fullName evidence="4">Transmembrane protein</fullName>
    </recommendedName>
</protein>
<feature type="transmembrane region" description="Helical" evidence="1">
    <location>
        <begin position="124"/>
        <end position="142"/>
    </location>
</feature>
<proteinExistence type="predicted"/>
<evidence type="ECO:0000313" key="3">
    <source>
        <dbReference type="Proteomes" id="UP000018502"/>
    </source>
</evidence>
<keyword evidence="1" id="KW-0812">Transmembrane</keyword>
<evidence type="ECO:0008006" key="4">
    <source>
        <dbReference type="Google" id="ProtNLM"/>
    </source>
</evidence>
<reference evidence="2 3" key="1">
    <citation type="journal article" date="2014" name="Emerg. Infect. Dis.">
        <title>High-level Relatedness among Mycobacterium abscessus subsp. massiliense Strains from Widely Separated Outbreaks.</title>
        <authorList>
            <person name="Tettelin H."/>
            <person name="Davidson R.M."/>
            <person name="Agrawal S."/>
            <person name="Aitken M.L."/>
            <person name="Shallom S."/>
            <person name="Hasan N.A."/>
            <person name="Strong M."/>
            <person name="Nogueira de Moura V.C."/>
            <person name="De Groote M.A."/>
            <person name="Duarte R.S."/>
            <person name="Hine E."/>
            <person name="Parankush S."/>
            <person name="Su Q."/>
            <person name="Daugherty S.C."/>
            <person name="Fraser C.M."/>
            <person name="Brown-Elliott B.A."/>
            <person name="Wallace R.J.Jr."/>
            <person name="Holland S.M."/>
            <person name="Sampaio E.P."/>
            <person name="Olivier K.N."/>
            <person name="Jackson M."/>
            <person name="Zelazny A.M."/>
        </authorList>
    </citation>
    <scope>NUCLEOTIDE SEQUENCE [LARGE SCALE GENOMIC DNA]</scope>
    <source>
        <strain evidence="2 3">MAB_091912_2446</strain>
    </source>
</reference>
<dbReference type="Proteomes" id="UP000018502">
    <property type="component" value="Unassembled WGS sequence"/>
</dbReference>
<name>A0A829MIH2_9MYCO</name>
<evidence type="ECO:0000256" key="1">
    <source>
        <dbReference type="SAM" id="Phobius"/>
    </source>
</evidence>
<sequence>MHSPSVMLSYLNVLAADSQTASPGSGSQFAAIFIPLAVAVVSGAFALISGRTHPTIRIKNLIEISKDVPDSLHVKYATERLILREISRLDVSTAGWYRKTFALWLSVSILVLMGIIAIKHPAAGLVGNILMAVIGLPLFINFGRKMNAHNRKYKQRYASLKMMEIREVTEAGLAVQRPQLNSSNEQATTG</sequence>
<keyword evidence="1" id="KW-0472">Membrane</keyword>
<gene>
    <name evidence="2" type="ORF">L833_1441</name>
</gene>
<dbReference type="EMBL" id="AYTF01000001">
    <property type="protein sequence ID" value="ESV64062.1"/>
    <property type="molecule type" value="Genomic_DNA"/>
</dbReference>